<feature type="transmembrane region" description="Helical" evidence="1">
    <location>
        <begin position="150"/>
        <end position="170"/>
    </location>
</feature>
<feature type="transmembrane region" description="Helical" evidence="1">
    <location>
        <begin position="65"/>
        <end position="90"/>
    </location>
</feature>
<evidence type="ECO:0000256" key="1">
    <source>
        <dbReference type="SAM" id="Phobius"/>
    </source>
</evidence>
<sequence>MNWRSILINPVLDKEFRLRMRTPRSAISLLAYVLVMGLIAMGIIYVSTSGGMGRSGSFDPMVSRIIFYALSFAQLIMIAFMTPALTAGVISGEREKQTLSMLLTTQQSSATIILSKLLSSLSFMTLLIVATMPVYCIVFIYGGVSPKQLVVVFLFYLFIMLLLGSIGIFFSTLFKRTIIAVIVTYGVGLVIFLGTGLIYLFAMAMTQVNYNSINPPEFSWIGYILGLNPGGALISIFEPSFSKTAFISRGGNMGTSAPIELWLEFIIVYSVVIVLMLWLAIRYIRPVRRRSKDFDMMEQNFPSEDSGNEGKIEPQQ</sequence>
<dbReference type="Proteomes" id="UP000270678">
    <property type="component" value="Chromosome"/>
</dbReference>
<reference evidence="3" key="1">
    <citation type="submission" date="2018-12" db="EMBL/GenBank/DDBJ databases">
        <title>Complete genome sequence of Paenibacillus sp. MBLB1234.</title>
        <authorList>
            <person name="Nam Y.-D."/>
            <person name="Kang J."/>
            <person name="Chung W.-H."/>
            <person name="Park Y.S."/>
        </authorList>
    </citation>
    <scope>NUCLEOTIDE SEQUENCE [LARGE SCALE GENOMIC DNA]</scope>
    <source>
        <strain evidence="3">MBLB1234</strain>
    </source>
</reference>
<dbReference type="Pfam" id="PF12679">
    <property type="entry name" value="ABC2_membrane_2"/>
    <property type="match status" value="1"/>
</dbReference>
<keyword evidence="1" id="KW-0812">Transmembrane</keyword>
<dbReference type="GO" id="GO:0140359">
    <property type="term" value="F:ABC-type transporter activity"/>
    <property type="evidence" value="ECO:0007669"/>
    <property type="project" value="InterPro"/>
</dbReference>
<dbReference type="PANTHER" id="PTHR43471:SF12">
    <property type="entry name" value="HYPOTHETICAL MEMBRANE PROTEIN, CONSERVED"/>
    <property type="match status" value="1"/>
</dbReference>
<dbReference type="RefSeq" id="WP_127001848.1">
    <property type="nucleotide sequence ID" value="NZ_CP034346.1"/>
</dbReference>
<accession>A0A3S9V2V7</accession>
<dbReference type="EMBL" id="CP034346">
    <property type="protein sequence ID" value="AZS16843.1"/>
    <property type="molecule type" value="Genomic_DNA"/>
</dbReference>
<dbReference type="OrthoDB" id="9815855at2"/>
<proteinExistence type="predicted"/>
<feature type="transmembrane region" description="Helical" evidence="1">
    <location>
        <begin position="261"/>
        <end position="281"/>
    </location>
</feature>
<dbReference type="GO" id="GO:0005886">
    <property type="term" value="C:plasma membrane"/>
    <property type="evidence" value="ECO:0007669"/>
    <property type="project" value="UniProtKB-SubCell"/>
</dbReference>
<evidence type="ECO:0000313" key="2">
    <source>
        <dbReference type="EMBL" id="AZS16843.1"/>
    </source>
</evidence>
<dbReference type="PANTHER" id="PTHR43471">
    <property type="entry name" value="ABC TRANSPORTER PERMEASE"/>
    <property type="match status" value="1"/>
</dbReference>
<feature type="transmembrane region" description="Helical" evidence="1">
    <location>
        <begin position="26"/>
        <end position="45"/>
    </location>
</feature>
<feature type="transmembrane region" description="Helical" evidence="1">
    <location>
        <begin position="177"/>
        <end position="202"/>
    </location>
</feature>
<evidence type="ECO:0000313" key="3">
    <source>
        <dbReference type="Proteomes" id="UP000270678"/>
    </source>
</evidence>
<name>A0A3S9V2V7_9BACL</name>
<protein>
    <submittedName>
        <fullName evidence="2">ABC transporter permease</fullName>
    </submittedName>
</protein>
<keyword evidence="3" id="KW-1185">Reference proteome</keyword>
<dbReference type="AlphaFoldDB" id="A0A3S9V2V7"/>
<feature type="transmembrane region" description="Helical" evidence="1">
    <location>
        <begin position="123"/>
        <end position="144"/>
    </location>
</feature>
<keyword evidence="1" id="KW-1133">Transmembrane helix</keyword>
<keyword evidence="1" id="KW-0472">Membrane</keyword>
<dbReference type="KEGG" id="plut:EI981_21840"/>
<organism evidence="2 3">
    <name type="scientific">Paenibacillus lutimineralis</name>
    <dbReference type="NCBI Taxonomy" id="2707005"/>
    <lineage>
        <taxon>Bacteria</taxon>
        <taxon>Bacillati</taxon>
        <taxon>Bacillota</taxon>
        <taxon>Bacilli</taxon>
        <taxon>Bacillales</taxon>
        <taxon>Paenibacillaceae</taxon>
        <taxon>Paenibacillus</taxon>
    </lineage>
</organism>
<gene>
    <name evidence="2" type="ORF">EI981_21840</name>
</gene>